<feature type="compositionally biased region" description="Basic and acidic residues" evidence="2">
    <location>
        <begin position="579"/>
        <end position="589"/>
    </location>
</feature>
<dbReference type="OrthoDB" id="79283at2759"/>
<comment type="caution">
    <text evidence="3">The sequence shown here is derived from an EMBL/GenBank/DDBJ whole genome shotgun (WGS) entry which is preliminary data.</text>
</comment>
<feature type="compositionally biased region" description="Basic and acidic residues" evidence="2">
    <location>
        <begin position="284"/>
        <end position="307"/>
    </location>
</feature>
<keyword evidence="4" id="KW-1185">Reference proteome</keyword>
<dbReference type="Proteomes" id="UP000053237">
    <property type="component" value="Unassembled WGS sequence"/>
</dbReference>
<dbReference type="GO" id="GO:0035091">
    <property type="term" value="F:phosphatidylinositol binding"/>
    <property type="evidence" value="ECO:0007669"/>
    <property type="project" value="InterPro"/>
</dbReference>
<feature type="coiled-coil region" evidence="1">
    <location>
        <begin position="383"/>
        <end position="417"/>
    </location>
</feature>
<reference evidence="3 4" key="1">
    <citation type="submission" date="2012-05" db="EMBL/GenBank/DDBJ databases">
        <title>Recombination and specialization in a pathogen metapopulation.</title>
        <authorList>
            <person name="Gardiner A."/>
            <person name="Kemen E."/>
            <person name="Schultz-Larsen T."/>
            <person name="MacLean D."/>
            <person name="Van Oosterhout C."/>
            <person name="Jones J.D.G."/>
        </authorList>
    </citation>
    <scope>NUCLEOTIDE SEQUENCE [LARGE SCALE GENOMIC DNA]</scope>
    <source>
        <strain evidence="3 4">Ac Nc2</strain>
    </source>
</reference>
<dbReference type="EMBL" id="CAIX01000014">
    <property type="protein sequence ID" value="CCI41050.1"/>
    <property type="molecule type" value="Genomic_DNA"/>
</dbReference>
<dbReference type="Gene3D" id="3.30.1520.10">
    <property type="entry name" value="Phox-like domain"/>
    <property type="match status" value="1"/>
</dbReference>
<gene>
    <name evidence="3" type="ORF">BN9_018340</name>
</gene>
<dbReference type="AlphaFoldDB" id="A0A024G2Q3"/>
<evidence type="ECO:0000256" key="1">
    <source>
        <dbReference type="SAM" id="Coils"/>
    </source>
</evidence>
<feature type="region of interest" description="Disordered" evidence="2">
    <location>
        <begin position="579"/>
        <end position="617"/>
    </location>
</feature>
<name>A0A024G2Q3_9STRA</name>
<feature type="compositionally biased region" description="Polar residues" evidence="2">
    <location>
        <begin position="253"/>
        <end position="283"/>
    </location>
</feature>
<accession>A0A024G2Q3</accession>
<organism evidence="3 4">
    <name type="scientific">Albugo candida</name>
    <dbReference type="NCBI Taxonomy" id="65357"/>
    <lineage>
        <taxon>Eukaryota</taxon>
        <taxon>Sar</taxon>
        <taxon>Stramenopiles</taxon>
        <taxon>Oomycota</taxon>
        <taxon>Peronosporomycetes</taxon>
        <taxon>Albuginales</taxon>
        <taxon>Albuginaceae</taxon>
        <taxon>Albugo</taxon>
    </lineage>
</organism>
<dbReference type="InParanoid" id="A0A024G2Q3"/>
<keyword evidence="1" id="KW-0175">Coiled coil</keyword>
<evidence type="ECO:0000256" key="2">
    <source>
        <dbReference type="SAM" id="MobiDB-lite"/>
    </source>
</evidence>
<feature type="region of interest" description="Disordered" evidence="2">
    <location>
        <begin position="253"/>
        <end position="307"/>
    </location>
</feature>
<evidence type="ECO:0000313" key="3">
    <source>
        <dbReference type="EMBL" id="CCI41050.1"/>
    </source>
</evidence>
<protein>
    <recommendedName>
        <fullName evidence="5">PX domain-containing protein</fullName>
    </recommendedName>
</protein>
<evidence type="ECO:0000313" key="4">
    <source>
        <dbReference type="Proteomes" id="UP000053237"/>
    </source>
</evidence>
<dbReference type="InterPro" id="IPR036871">
    <property type="entry name" value="PX_dom_sf"/>
</dbReference>
<sequence length="617" mass="71820">MDLIEEDKPINKELIRTEFEKEEEVSTSNDAQLTTEVVQFDGILFVKSPTTEKHIRYAMVIQCPQLALHVRCVERYRSFHMLRKRLLKTMRICLSSPRYESQSIGKKCTECQSILLKLESLEFPRRTFFVPSRQDVTTRSALLHNFLNVCLQELVGWSGCMRGKELFSLTLGRFMSNNIYARQIEQRHVSAASFDMLLEEKAEDPTAYRYYVMEIVSSIAIYRFAFVCAKAFYSCVFDFHQMCEDSMHANSSQKTSTEANSQPLNMPHNSQNNVSTLPMQKCSNDPDTKLEGRVQRTEGTRSESRRQIDLESECDSLRRRVCELEHAISILKGENEIWKGKYKILEKSNAKIVDLHERSLNGMQDRLELVKVVAALEVEKSTRESLVKELLVQKRKLMSAEEKIKSSMMKLEEYHRNEKVLTHTILLSDRREEVHIRQRTTELMQTCDTLKADLETEKSNSAAEAQRCHLRIDELQAQVETYRQALDQCGQARATLEQQCQCAQDETNSIKQKIQMLETETAVARSKHEQLEKADSHLRTQLKQQSMELEHTMEENKLLRQENRELKTIADELMALAEKQEEEKQKQKQMEGNMYRMTALPHDQKTLGKRRTRHSLA</sequence>
<proteinExistence type="predicted"/>
<evidence type="ECO:0008006" key="5">
    <source>
        <dbReference type="Google" id="ProtNLM"/>
    </source>
</evidence>
<feature type="compositionally biased region" description="Basic residues" evidence="2">
    <location>
        <begin position="607"/>
        <end position="617"/>
    </location>
</feature>